<dbReference type="OrthoDB" id="5994at2759"/>
<dbReference type="GO" id="GO:0006412">
    <property type="term" value="P:translation"/>
    <property type="evidence" value="ECO:0007669"/>
    <property type="project" value="InterPro"/>
</dbReference>
<protein>
    <submittedName>
        <fullName evidence="8">Putative ribosomal protein L21</fullName>
    </submittedName>
    <submittedName>
        <fullName evidence="9">Ribosomal protein L21, putative</fullName>
    </submittedName>
</protein>
<keyword evidence="4" id="KW-0699">rRNA-binding</keyword>
<gene>
    <name evidence="9" type="ORF">BN1204_041080</name>
    <name evidence="8" type="ORF">NCLIV_041080</name>
</gene>
<keyword evidence="5" id="KW-0694">RNA-binding</keyword>
<sequence>MFPVVSPAQQKLLDLADHKDRSGSFFVAHIGGTQLIMERGRFYDLNRIHQRVGGRIHLHRIICYQAPDGEFWLGRPYLENVRVTATVEKHFRGPKMYMAKARPKKWRKYFSHRQDLTRIRINEVELLRNPGEAESSSVPPNFTTDNPIYTALMASKLFRKPSTVLPRMKRTFMRLAPREEFPLVGEDPLMNFDPVVNRLLMDRLLAGHSELFPLLRPDKDMDNSP</sequence>
<dbReference type="EMBL" id="FR823385">
    <property type="protein sequence ID" value="CBZ51033.1"/>
    <property type="molecule type" value="Genomic_DNA"/>
</dbReference>
<dbReference type="GeneID" id="13440019"/>
<comment type="similarity">
    <text evidence="2">Belongs to the bacterial ribosomal protein bL21 family.</text>
</comment>
<dbReference type="AlphaFoldDB" id="F0VBP9"/>
<evidence type="ECO:0000256" key="2">
    <source>
        <dbReference type="ARBA" id="ARBA00008563"/>
    </source>
</evidence>
<dbReference type="InParanoid" id="F0VBP9"/>
<dbReference type="HAMAP" id="MF_01363">
    <property type="entry name" value="Ribosomal_bL21"/>
    <property type="match status" value="1"/>
</dbReference>
<evidence type="ECO:0000256" key="4">
    <source>
        <dbReference type="ARBA" id="ARBA00022730"/>
    </source>
</evidence>
<dbReference type="eggNOG" id="ENOG502S7IP">
    <property type="taxonomic scope" value="Eukaryota"/>
</dbReference>
<dbReference type="GO" id="GO:0019843">
    <property type="term" value="F:rRNA binding"/>
    <property type="evidence" value="ECO:0007669"/>
    <property type="project" value="UniProtKB-KW"/>
</dbReference>
<evidence type="ECO:0000256" key="3">
    <source>
        <dbReference type="ARBA" id="ARBA00022640"/>
    </source>
</evidence>
<evidence type="ECO:0000313" key="10">
    <source>
        <dbReference type="Proteomes" id="UP000007494"/>
    </source>
</evidence>
<name>F0VBP9_NEOCL</name>
<reference evidence="9" key="4">
    <citation type="journal article" date="2015" name="PLoS ONE">
        <title>Comprehensive Evaluation of Toxoplasma gondii VEG and Neospora caninum LIV Genomes with Tachyzoite Stage Transcriptome and Proteome Defines Novel Transcript Features.</title>
        <authorList>
            <person name="Ramaprasad A."/>
            <person name="Mourier T."/>
            <person name="Naeem R."/>
            <person name="Malas T.B."/>
            <person name="Moussa E."/>
            <person name="Panigrahi A."/>
            <person name="Vermont S.J."/>
            <person name="Otto T.D."/>
            <person name="Wastling J."/>
            <person name="Pain A."/>
        </authorList>
    </citation>
    <scope>NUCLEOTIDE SEQUENCE</scope>
    <source>
        <strain evidence="9">Liverpool</strain>
    </source>
</reference>
<dbReference type="InterPro" id="IPR036164">
    <property type="entry name" value="bL21-like_sf"/>
</dbReference>
<evidence type="ECO:0000256" key="5">
    <source>
        <dbReference type="ARBA" id="ARBA00022884"/>
    </source>
</evidence>
<keyword evidence="6 8" id="KW-0689">Ribosomal protein</keyword>
<reference evidence="8" key="1">
    <citation type="submission" date="2011-02" db="EMBL/GenBank/DDBJ databases">
        <authorList>
            <person name="Aslett M."/>
        </authorList>
    </citation>
    <scope>NUCLEOTIDE SEQUENCE</scope>
    <source>
        <strain evidence="8">Liverpool</strain>
    </source>
</reference>
<dbReference type="Pfam" id="PF00829">
    <property type="entry name" value="Ribosomal_L21p"/>
    <property type="match status" value="1"/>
</dbReference>
<evidence type="ECO:0000256" key="6">
    <source>
        <dbReference type="ARBA" id="ARBA00022980"/>
    </source>
</evidence>
<dbReference type="VEuPathDB" id="ToxoDB:NCLIV_041080"/>
<dbReference type="InterPro" id="IPR001787">
    <property type="entry name" value="Ribosomal_bL21"/>
</dbReference>
<reference evidence="10" key="3">
    <citation type="journal article" date="2012" name="PLoS Pathog.">
        <title>Comparative genomics of the apicomplexan parasites Toxoplasma gondii and Neospora caninum: Coccidia differing in host range and transmission strategy.</title>
        <authorList>
            <person name="Reid A.J."/>
            <person name="Vermont S.J."/>
            <person name="Cotton J.A."/>
            <person name="Harris D."/>
            <person name="Hill-Cawthorne G.A."/>
            <person name="Konen-Waisman S."/>
            <person name="Latham S.M."/>
            <person name="Mourier T."/>
            <person name="Norton R."/>
            <person name="Quail M.A."/>
            <person name="Sanders M."/>
            <person name="Shanmugam D."/>
            <person name="Sohal A."/>
            <person name="Wasmuth J.D."/>
            <person name="Brunk B."/>
            <person name="Grigg M.E."/>
            <person name="Howard J.C."/>
            <person name="Parkinson J."/>
            <person name="Roos D.S."/>
            <person name="Trees A.J."/>
            <person name="Berriman M."/>
            <person name="Pain A."/>
            <person name="Wastling J.M."/>
        </authorList>
    </citation>
    <scope>NUCLEOTIDE SEQUENCE [LARGE SCALE GENOMIC DNA]</scope>
    <source>
        <strain evidence="10">Liverpool</strain>
    </source>
</reference>
<comment type="subcellular location">
    <subcellularLocation>
        <location evidence="1">Plastid</location>
    </subcellularLocation>
</comment>
<dbReference type="EMBL" id="LN714484">
    <property type="protein sequence ID" value="CEL68338.1"/>
    <property type="molecule type" value="Genomic_DNA"/>
</dbReference>
<evidence type="ECO:0000256" key="7">
    <source>
        <dbReference type="ARBA" id="ARBA00023274"/>
    </source>
</evidence>
<dbReference type="Proteomes" id="UP000007494">
    <property type="component" value="Chromosome IX"/>
</dbReference>
<evidence type="ECO:0000313" key="9">
    <source>
        <dbReference type="EMBL" id="CEL68338.1"/>
    </source>
</evidence>
<accession>F0VBP9</accession>
<dbReference type="RefSeq" id="XP_003881066.1">
    <property type="nucleotide sequence ID" value="XM_003881017.1"/>
</dbReference>
<keyword evidence="10" id="KW-1185">Reference proteome</keyword>
<evidence type="ECO:0000256" key="1">
    <source>
        <dbReference type="ARBA" id="ARBA00004474"/>
    </source>
</evidence>
<dbReference type="NCBIfam" id="TIGR00061">
    <property type="entry name" value="L21"/>
    <property type="match status" value="1"/>
</dbReference>
<evidence type="ECO:0000313" key="8">
    <source>
        <dbReference type="EMBL" id="CBZ51033.1"/>
    </source>
</evidence>
<dbReference type="OMA" id="SGNPRWI"/>
<dbReference type="SUPFAM" id="SSF141091">
    <property type="entry name" value="L21p-like"/>
    <property type="match status" value="1"/>
</dbReference>
<dbReference type="GO" id="GO:0009536">
    <property type="term" value="C:plastid"/>
    <property type="evidence" value="ECO:0007669"/>
    <property type="project" value="UniProtKB-SubCell"/>
</dbReference>
<dbReference type="PANTHER" id="PTHR21349:SF7">
    <property type="entry name" value="LARGE RIBOSOMAL SUBUNIT PROTEIN BL21C"/>
    <property type="match status" value="1"/>
</dbReference>
<keyword evidence="7" id="KW-0687">Ribonucleoprotein</keyword>
<dbReference type="PANTHER" id="PTHR21349">
    <property type="entry name" value="50S RIBOSOMAL PROTEIN L21"/>
    <property type="match status" value="1"/>
</dbReference>
<dbReference type="GO" id="GO:0005762">
    <property type="term" value="C:mitochondrial large ribosomal subunit"/>
    <property type="evidence" value="ECO:0007669"/>
    <property type="project" value="TreeGrafter"/>
</dbReference>
<dbReference type="GO" id="GO:0003735">
    <property type="term" value="F:structural constituent of ribosome"/>
    <property type="evidence" value="ECO:0007669"/>
    <property type="project" value="InterPro"/>
</dbReference>
<proteinExistence type="inferred from homology"/>
<organism evidence="8 10">
    <name type="scientific">Neospora caninum (strain Liverpool)</name>
    <dbReference type="NCBI Taxonomy" id="572307"/>
    <lineage>
        <taxon>Eukaryota</taxon>
        <taxon>Sar</taxon>
        <taxon>Alveolata</taxon>
        <taxon>Apicomplexa</taxon>
        <taxon>Conoidasida</taxon>
        <taxon>Coccidia</taxon>
        <taxon>Eucoccidiorida</taxon>
        <taxon>Eimeriorina</taxon>
        <taxon>Sarcocystidae</taxon>
        <taxon>Neospora</taxon>
    </lineage>
</organism>
<dbReference type="InterPro" id="IPR028909">
    <property type="entry name" value="bL21-like"/>
</dbReference>
<reference evidence="8" key="2">
    <citation type="submission" date="2011-03" db="EMBL/GenBank/DDBJ databases">
        <title>Comparative genomics and transcriptomics of Neospora caninum and Toxoplasma gondii.</title>
        <authorList>
            <person name="Reid A.J."/>
            <person name="Sohal A."/>
            <person name="Harris D."/>
            <person name="Quail M."/>
            <person name="Sanders M."/>
            <person name="Berriman M."/>
            <person name="Wastling J.M."/>
            <person name="Pain A."/>
        </authorList>
    </citation>
    <scope>NUCLEOTIDE SEQUENCE</scope>
    <source>
        <strain evidence="8">Liverpool</strain>
    </source>
</reference>
<keyword evidence="3" id="KW-0934">Plastid</keyword>